<protein>
    <submittedName>
        <fullName evidence="2">Uncharacterized protein</fullName>
    </submittedName>
</protein>
<proteinExistence type="predicted"/>
<reference evidence="3" key="1">
    <citation type="journal article" date="2017" name="Genome Biol.">
        <title>Comparative genomics reveals high biological diversity and specific adaptations in the industrially and medically important fungal genus Aspergillus.</title>
        <authorList>
            <person name="de Vries R.P."/>
            <person name="Riley R."/>
            <person name="Wiebenga A."/>
            <person name="Aguilar-Osorio G."/>
            <person name="Amillis S."/>
            <person name="Uchima C.A."/>
            <person name="Anderluh G."/>
            <person name="Asadollahi M."/>
            <person name="Askin M."/>
            <person name="Barry K."/>
            <person name="Battaglia E."/>
            <person name="Bayram O."/>
            <person name="Benocci T."/>
            <person name="Braus-Stromeyer S.A."/>
            <person name="Caldana C."/>
            <person name="Canovas D."/>
            <person name="Cerqueira G.C."/>
            <person name="Chen F."/>
            <person name="Chen W."/>
            <person name="Choi C."/>
            <person name="Clum A."/>
            <person name="Dos Santos R.A."/>
            <person name="Damasio A.R."/>
            <person name="Diallinas G."/>
            <person name="Emri T."/>
            <person name="Fekete E."/>
            <person name="Flipphi M."/>
            <person name="Freyberg S."/>
            <person name="Gallo A."/>
            <person name="Gournas C."/>
            <person name="Habgood R."/>
            <person name="Hainaut M."/>
            <person name="Harispe M.L."/>
            <person name="Henrissat B."/>
            <person name="Hilden K.S."/>
            <person name="Hope R."/>
            <person name="Hossain A."/>
            <person name="Karabika E."/>
            <person name="Karaffa L."/>
            <person name="Karanyi Z."/>
            <person name="Krasevec N."/>
            <person name="Kuo A."/>
            <person name="Kusch H."/>
            <person name="LaButti K."/>
            <person name="Lagendijk E.L."/>
            <person name="Lapidus A."/>
            <person name="Levasseur A."/>
            <person name="Lindquist E."/>
            <person name="Lipzen A."/>
            <person name="Logrieco A.F."/>
            <person name="MacCabe A."/>
            <person name="Maekelae M.R."/>
            <person name="Malavazi I."/>
            <person name="Melin P."/>
            <person name="Meyer V."/>
            <person name="Mielnichuk N."/>
            <person name="Miskei M."/>
            <person name="Molnar A.P."/>
            <person name="Mule G."/>
            <person name="Ngan C.Y."/>
            <person name="Orejas M."/>
            <person name="Orosz E."/>
            <person name="Ouedraogo J.P."/>
            <person name="Overkamp K.M."/>
            <person name="Park H.-S."/>
            <person name="Perrone G."/>
            <person name="Piumi F."/>
            <person name="Punt P.J."/>
            <person name="Ram A.F."/>
            <person name="Ramon A."/>
            <person name="Rauscher S."/>
            <person name="Record E."/>
            <person name="Riano-Pachon D.M."/>
            <person name="Robert V."/>
            <person name="Roehrig J."/>
            <person name="Ruller R."/>
            <person name="Salamov A."/>
            <person name="Salih N.S."/>
            <person name="Samson R.A."/>
            <person name="Sandor E."/>
            <person name="Sanguinetti M."/>
            <person name="Schuetze T."/>
            <person name="Sepcic K."/>
            <person name="Shelest E."/>
            <person name="Sherlock G."/>
            <person name="Sophianopoulou V."/>
            <person name="Squina F.M."/>
            <person name="Sun H."/>
            <person name="Susca A."/>
            <person name="Todd R.B."/>
            <person name="Tsang A."/>
            <person name="Unkles S.E."/>
            <person name="van de Wiele N."/>
            <person name="van Rossen-Uffink D."/>
            <person name="Oliveira J.V."/>
            <person name="Vesth T.C."/>
            <person name="Visser J."/>
            <person name="Yu J.-H."/>
            <person name="Zhou M."/>
            <person name="Andersen M.R."/>
            <person name="Archer D.B."/>
            <person name="Baker S.E."/>
            <person name="Benoit I."/>
            <person name="Brakhage A.A."/>
            <person name="Braus G.H."/>
            <person name="Fischer R."/>
            <person name="Frisvad J.C."/>
            <person name="Goldman G.H."/>
            <person name="Houbraken J."/>
            <person name="Oakley B."/>
            <person name="Pocsi I."/>
            <person name="Scazzocchio C."/>
            <person name="Seiboth B."/>
            <person name="vanKuyk P.A."/>
            <person name="Wortman J."/>
            <person name="Dyer P.S."/>
            <person name="Grigoriev I.V."/>
        </authorList>
    </citation>
    <scope>NUCLEOTIDE SEQUENCE [LARGE SCALE GENOMIC DNA]</scope>
    <source>
        <strain evidence="3">CBS 134.48</strain>
    </source>
</reference>
<feature type="transmembrane region" description="Helical" evidence="1">
    <location>
        <begin position="21"/>
        <end position="47"/>
    </location>
</feature>
<evidence type="ECO:0000256" key="1">
    <source>
        <dbReference type="SAM" id="Phobius"/>
    </source>
</evidence>
<dbReference type="AlphaFoldDB" id="A0A1L9NJ63"/>
<keyword evidence="1" id="KW-1133">Transmembrane helix</keyword>
<gene>
    <name evidence="2" type="ORF">ASPTUDRAFT_318572</name>
</gene>
<evidence type="ECO:0000313" key="2">
    <source>
        <dbReference type="EMBL" id="OJI89338.1"/>
    </source>
</evidence>
<dbReference type="EMBL" id="KV878177">
    <property type="protein sequence ID" value="OJI89338.1"/>
    <property type="molecule type" value="Genomic_DNA"/>
</dbReference>
<keyword evidence="3" id="KW-1185">Reference proteome</keyword>
<organism evidence="2 3">
    <name type="scientific">Aspergillus tubingensis (strain CBS 134.48)</name>
    <dbReference type="NCBI Taxonomy" id="767770"/>
    <lineage>
        <taxon>Eukaryota</taxon>
        <taxon>Fungi</taxon>
        <taxon>Dikarya</taxon>
        <taxon>Ascomycota</taxon>
        <taxon>Pezizomycotina</taxon>
        <taxon>Eurotiomycetes</taxon>
        <taxon>Eurotiomycetidae</taxon>
        <taxon>Eurotiales</taxon>
        <taxon>Aspergillaceae</taxon>
        <taxon>Aspergillus</taxon>
        <taxon>Aspergillus subgen. Circumdati</taxon>
    </lineage>
</organism>
<dbReference type="Proteomes" id="UP000184304">
    <property type="component" value="Unassembled WGS sequence"/>
</dbReference>
<keyword evidence="1" id="KW-0472">Membrane</keyword>
<feature type="transmembrane region" description="Helical" evidence="1">
    <location>
        <begin position="53"/>
        <end position="73"/>
    </location>
</feature>
<dbReference type="VEuPathDB" id="FungiDB:ASPTUDRAFT_318572"/>
<keyword evidence="1" id="KW-0812">Transmembrane</keyword>
<evidence type="ECO:0000313" key="3">
    <source>
        <dbReference type="Proteomes" id="UP000184304"/>
    </source>
</evidence>
<sequence>MVDQEMPMYMRPTSPCVSPSCRAFLFLILFFFSPSTINLLILFFYSISPFLPFFFTFLDSLLLYSLPHNLLLIRTIWVHYSTRHWACYLVPHALNCTLPPRLVTLTPPVSSLDDKSRTPVFGDPLHIPAVIIHGSYPCLILHII</sequence>
<name>A0A1L9NJ63_ASPTC</name>
<accession>A0A1L9NJ63</accession>